<dbReference type="InterPro" id="IPR032710">
    <property type="entry name" value="NTF2-like_dom_sf"/>
</dbReference>
<keyword evidence="3" id="KW-1185">Reference proteome</keyword>
<dbReference type="EMBL" id="JACKSJ010000062">
    <property type="protein sequence ID" value="MCV7170008.1"/>
    <property type="molecule type" value="Genomic_DNA"/>
</dbReference>
<evidence type="ECO:0000259" key="1">
    <source>
        <dbReference type="Pfam" id="PF13577"/>
    </source>
</evidence>
<accession>A0A9X2YLA5</accession>
<name>A0A9X2YLA5_9MYCO</name>
<feature type="domain" description="SnoaL-like" evidence="1">
    <location>
        <begin position="3"/>
        <end position="123"/>
    </location>
</feature>
<reference evidence="2" key="1">
    <citation type="submission" date="2020-07" db="EMBL/GenBank/DDBJ databases">
        <authorList>
            <person name="Pettersson B.M.F."/>
            <person name="Behra P.R.K."/>
            <person name="Ramesh M."/>
            <person name="Das S."/>
            <person name="Dasgupta S."/>
            <person name="Kirsebom L.A."/>
        </authorList>
    </citation>
    <scope>NUCLEOTIDE SEQUENCE</scope>
    <source>
        <strain evidence="2">DSM 44615</strain>
    </source>
</reference>
<protein>
    <submittedName>
        <fullName evidence="2">Nuclear transport factor 2 family protein</fullName>
    </submittedName>
</protein>
<dbReference type="InterPro" id="IPR037401">
    <property type="entry name" value="SnoaL-like"/>
</dbReference>
<dbReference type="Proteomes" id="UP001140293">
    <property type="component" value="Unassembled WGS sequence"/>
</dbReference>
<evidence type="ECO:0000313" key="2">
    <source>
        <dbReference type="EMBL" id="MCV7170008.1"/>
    </source>
</evidence>
<evidence type="ECO:0000313" key="3">
    <source>
        <dbReference type="Proteomes" id="UP001140293"/>
    </source>
</evidence>
<reference evidence="2" key="2">
    <citation type="journal article" date="2022" name="BMC Genomics">
        <title>Comparative genome analysis of mycobacteria focusing on tRNA and non-coding RNA.</title>
        <authorList>
            <person name="Behra P.R.K."/>
            <person name="Pettersson B.M.F."/>
            <person name="Ramesh M."/>
            <person name="Das S."/>
            <person name="Dasgupta S."/>
            <person name="Kirsebom L.A."/>
        </authorList>
    </citation>
    <scope>NUCLEOTIDE SEQUENCE</scope>
    <source>
        <strain evidence="2">DSM 44615</strain>
    </source>
</reference>
<comment type="caution">
    <text evidence="2">The sequence shown here is derived from an EMBL/GenBank/DDBJ whole genome shotgun (WGS) entry which is preliminary data.</text>
</comment>
<proteinExistence type="predicted"/>
<organism evidence="2 3">
    <name type="scientific">[Mycobacterium] manitobense</name>
    <dbReference type="NCBI Taxonomy" id="190147"/>
    <lineage>
        <taxon>Bacteria</taxon>
        <taxon>Bacillati</taxon>
        <taxon>Actinomycetota</taxon>
        <taxon>Actinomycetes</taxon>
        <taxon>Mycobacteriales</taxon>
        <taxon>Mycobacteriaceae</taxon>
        <taxon>Mycolicibacterium</taxon>
    </lineage>
</organism>
<dbReference type="Pfam" id="PF13577">
    <property type="entry name" value="SnoaL_4"/>
    <property type="match status" value="1"/>
</dbReference>
<dbReference type="SUPFAM" id="SSF54427">
    <property type="entry name" value="NTF2-like"/>
    <property type="match status" value="1"/>
</dbReference>
<dbReference type="Gene3D" id="3.10.450.50">
    <property type="match status" value="1"/>
</dbReference>
<sequence length="140" mass="15782">MKSLLDEREIVRALYTAARAMDDHDWSTLAEIFAEDATGDLGTGRLDSAAAIIEVIRSYLDSCGPTQHMLGNVVVDIDGDTAASRAYVHDVHLSKDRMQRFYTMGDYRDTWARRGGRWRITERFKANRSHVGSLDAVFGR</sequence>
<dbReference type="AlphaFoldDB" id="A0A9X2YLA5"/>
<gene>
    <name evidence="2" type="ORF">H7I41_08745</name>
</gene>